<accession>A0A849VF86</accession>
<feature type="domain" description="Cytochrome c" evidence="8">
    <location>
        <begin position="66"/>
        <end position="258"/>
    </location>
</feature>
<comment type="subcellular location">
    <subcellularLocation>
        <location evidence="1">Cell envelope</location>
    </subcellularLocation>
</comment>
<dbReference type="PANTHER" id="PTHR30600">
    <property type="entry name" value="CYTOCHROME C PEROXIDASE-RELATED"/>
    <property type="match status" value="1"/>
</dbReference>
<evidence type="ECO:0000259" key="8">
    <source>
        <dbReference type="PROSITE" id="PS51007"/>
    </source>
</evidence>
<dbReference type="EMBL" id="JABBPG010000005">
    <property type="protein sequence ID" value="NOU51418.1"/>
    <property type="molecule type" value="Genomic_DNA"/>
</dbReference>
<dbReference type="Gene3D" id="2.60.120.380">
    <property type="match status" value="1"/>
</dbReference>
<reference evidence="9 10" key="1">
    <citation type="submission" date="2020-04" db="EMBL/GenBank/DDBJ databases">
        <title>Pseudoalteromonas caenipelagi sp. nov., isolated from a tidal flat.</title>
        <authorList>
            <person name="Park S."/>
            <person name="Yoon J.-H."/>
        </authorList>
    </citation>
    <scope>NUCLEOTIDE SEQUENCE [LARGE SCALE GENOMIC DNA]</scope>
    <source>
        <strain evidence="9 10">JBTF-M23</strain>
    </source>
</reference>
<keyword evidence="2 6" id="KW-0349">Heme</keyword>
<keyword evidence="3 6" id="KW-0479">Metal-binding</keyword>
<dbReference type="GO" id="GO:0004130">
    <property type="term" value="F:cytochrome-c peroxidase activity"/>
    <property type="evidence" value="ECO:0007669"/>
    <property type="project" value="TreeGrafter"/>
</dbReference>
<dbReference type="GO" id="GO:0020037">
    <property type="term" value="F:heme binding"/>
    <property type="evidence" value="ECO:0007669"/>
    <property type="project" value="InterPro"/>
</dbReference>
<dbReference type="InterPro" id="IPR004852">
    <property type="entry name" value="Di-haem_cyt_c_peroxidsae"/>
</dbReference>
<dbReference type="PROSITE" id="PS51007">
    <property type="entry name" value="CYTC"/>
    <property type="match status" value="2"/>
</dbReference>
<evidence type="ECO:0000256" key="4">
    <source>
        <dbReference type="ARBA" id="ARBA00023002"/>
    </source>
</evidence>
<dbReference type="SUPFAM" id="SSF46626">
    <property type="entry name" value="Cytochrome c"/>
    <property type="match status" value="2"/>
</dbReference>
<keyword evidence="4" id="KW-0560">Oxidoreductase</keyword>
<dbReference type="InterPro" id="IPR036909">
    <property type="entry name" value="Cyt_c-like_dom_sf"/>
</dbReference>
<keyword evidence="5 6" id="KW-0408">Iron</keyword>
<name>A0A849VF86_9GAMM</name>
<evidence type="ECO:0000256" key="5">
    <source>
        <dbReference type="ARBA" id="ARBA00023004"/>
    </source>
</evidence>
<dbReference type="InterPro" id="IPR051395">
    <property type="entry name" value="Cytochrome_c_Peroxidase/MauG"/>
</dbReference>
<proteinExistence type="predicted"/>
<dbReference type="GO" id="GO:0046872">
    <property type="term" value="F:metal ion binding"/>
    <property type="evidence" value="ECO:0007669"/>
    <property type="project" value="UniProtKB-KW"/>
</dbReference>
<keyword evidence="9" id="KW-0575">Peroxidase</keyword>
<protein>
    <submittedName>
        <fullName evidence="9">Cytochrome C peroxidase</fullName>
    </submittedName>
</protein>
<evidence type="ECO:0000256" key="7">
    <source>
        <dbReference type="SAM" id="SignalP"/>
    </source>
</evidence>
<evidence type="ECO:0000256" key="1">
    <source>
        <dbReference type="ARBA" id="ARBA00004196"/>
    </source>
</evidence>
<evidence type="ECO:0000313" key="9">
    <source>
        <dbReference type="EMBL" id="NOU51418.1"/>
    </source>
</evidence>
<evidence type="ECO:0000313" key="10">
    <source>
        <dbReference type="Proteomes" id="UP000586305"/>
    </source>
</evidence>
<comment type="caution">
    <text evidence="9">The sequence shown here is derived from an EMBL/GenBank/DDBJ whole genome shotgun (WGS) entry which is preliminary data.</text>
</comment>
<sequence length="750" mass="82912">MIKITRRIALLVSLCAFTHHALAIEASAKNTNNNENLDDKLAQLIAQHELTGDLTTGANIPSVDDPEVKLGKLLFFTKALSGNKDVACASCHHPYLGGGDGLALPVGTLAKDANVIGPGRETITGQFYVPRNSPTIFNAWTEKRSLFRDARVEFLDWLAPEKGISTPDVPYGEADPNAGTSLLAAQSRFPVITQGEMRGFDFMPEQSNEAVRAHLAARIGDYGSAQGELFKNNWRPLFEDVYGNNDAEEVVTYSNIMKAIAAYQKSMNFTNNPWFKYVRGDKSAITESQKRGAYLYLFLPPPPSDGGTPPDFIPTQCVGCHNTDSFTQTKVSNYHRLAFPQIGPGTGAGDTKTNDLGRMHRNDSEADIFSFRSGTLLNIEVTAPYGHAGNYDTLEQVMDHYNDYRATLRDYFDNKRWCEQAQFKERADCQALFSDAEINTEESAKIIDDEIADGAPVLVPLELDQQSLADLVNFMKALTDPCVKDATCLQAWLPQPEEGDPDGLQLRAINDLGVPLYLPANCKEGDTASSGDKLKLDQGACISGRMQHFKVRVEKDNSILYFSTRDAQATTRLLYNRDHWADPINATVRSRTVKNEQVLSVTVNKGTHYVSVVDVKPYQGMMVAASFESAQREGTEQPKPIANQCLYAPSVQYGQLFDEQPVCVGSGEANFYIKISEPNSQIEIRTQHGIGNSDVFTGQFWPTRHFHEFASQQDGNNEYLRLDGLAPGWYFISVLGDGSNQGTTIEVDIK</sequence>
<dbReference type="InterPro" id="IPR009056">
    <property type="entry name" value="Cyt_c-like_dom"/>
</dbReference>
<feature type="domain" description="Cytochrome c" evidence="8">
    <location>
        <begin position="287"/>
        <end position="479"/>
    </location>
</feature>
<organism evidence="9 10">
    <name type="scientific">Pseudoalteromonas caenipelagi</name>
    <dbReference type="NCBI Taxonomy" id="2726988"/>
    <lineage>
        <taxon>Bacteria</taxon>
        <taxon>Pseudomonadati</taxon>
        <taxon>Pseudomonadota</taxon>
        <taxon>Gammaproteobacteria</taxon>
        <taxon>Alteromonadales</taxon>
        <taxon>Pseudoalteromonadaceae</taxon>
        <taxon>Pseudoalteromonas</taxon>
    </lineage>
</organism>
<keyword evidence="7" id="KW-0732">Signal</keyword>
<evidence type="ECO:0000256" key="3">
    <source>
        <dbReference type="ARBA" id="ARBA00022723"/>
    </source>
</evidence>
<dbReference type="Pfam" id="PF03150">
    <property type="entry name" value="CCP_MauG"/>
    <property type="match status" value="1"/>
</dbReference>
<feature type="chain" id="PRO_5032773093" evidence="7">
    <location>
        <begin position="24"/>
        <end position="750"/>
    </location>
</feature>
<dbReference type="RefSeq" id="WP_171626485.1">
    <property type="nucleotide sequence ID" value="NZ_JABBPG010000005.1"/>
</dbReference>
<dbReference type="Proteomes" id="UP000586305">
    <property type="component" value="Unassembled WGS sequence"/>
</dbReference>
<dbReference type="GO" id="GO:0030313">
    <property type="term" value="C:cell envelope"/>
    <property type="evidence" value="ECO:0007669"/>
    <property type="project" value="UniProtKB-SubCell"/>
</dbReference>
<feature type="signal peptide" evidence="7">
    <location>
        <begin position="1"/>
        <end position="23"/>
    </location>
</feature>
<dbReference type="AlphaFoldDB" id="A0A849VF86"/>
<dbReference type="Gene3D" id="1.10.760.10">
    <property type="entry name" value="Cytochrome c-like domain"/>
    <property type="match status" value="2"/>
</dbReference>
<evidence type="ECO:0000256" key="6">
    <source>
        <dbReference type="PROSITE-ProRule" id="PRU00433"/>
    </source>
</evidence>
<evidence type="ECO:0000256" key="2">
    <source>
        <dbReference type="ARBA" id="ARBA00022617"/>
    </source>
</evidence>
<keyword evidence="10" id="KW-1185">Reference proteome</keyword>
<dbReference type="GO" id="GO:0009055">
    <property type="term" value="F:electron transfer activity"/>
    <property type="evidence" value="ECO:0007669"/>
    <property type="project" value="InterPro"/>
</dbReference>
<gene>
    <name evidence="9" type="ORF">HG263_12850</name>
</gene>